<accession>A0A0D3JHI1</accession>
<dbReference type="InterPro" id="IPR001303">
    <property type="entry name" value="Aldolase_II/adducin_N"/>
</dbReference>
<sequence>MLPLLAAAAAAGANSSCSLPISTNQVVKNARPVEISGWGVAESSEWQDRLELAALARIMYIYGFGSDLAAQCVMARLRDEPDTMLMNEWGLFFEEATASSLVKVRFGDGTPPEGLLVAADGSVAPSKPDVVNIGCVPVGRAIFEARPDVFSIIHAHPHAVMAVASTEAGLLPLSQASPTPRPPSSSTARAPSLRQTPSRDLHTNARTARAAQHTSALPCCRPGPEREKEKASPRTIGRYKYDFSYGSDFEDAIAAQFAAGKRAIMLDHHGLYAVGTSARDAWFVTFHLHQACEVQLRAQSTGQALVMPSQEELQRQYADMISSPDYAYDGSREWAGCVRKLNRELPGYDV</sequence>
<dbReference type="STRING" id="2903.R1EJ36"/>
<dbReference type="AlphaFoldDB" id="A0A0D3JHI1"/>
<dbReference type="eggNOG" id="KOG3699">
    <property type="taxonomic scope" value="Eukaryota"/>
</dbReference>
<reference evidence="3" key="2">
    <citation type="submission" date="2024-10" db="UniProtKB">
        <authorList>
            <consortium name="EnsemblProtists"/>
        </authorList>
    </citation>
    <scope>IDENTIFICATION</scope>
</reference>
<feature type="compositionally biased region" description="Basic and acidic residues" evidence="1">
    <location>
        <begin position="223"/>
        <end position="232"/>
    </location>
</feature>
<dbReference type="GeneID" id="17268513"/>
<dbReference type="HOGENOM" id="CLU_793281_0_0_1"/>
<evidence type="ECO:0000313" key="3">
    <source>
        <dbReference type="EnsemblProtists" id="EOD22966"/>
    </source>
</evidence>
<keyword evidence="4" id="KW-1185">Reference proteome</keyword>
<dbReference type="PaxDb" id="2903-EOD22966"/>
<dbReference type="EnsemblProtists" id="EOD22966">
    <property type="protein sequence ID" value="EOD22966"/>
    <property type="gene ID" value="EMIHUDRAFT_461189"/>
</dbReference>
<protein>
    <recommendedName>
        <fullName evidence="2">Class II aldolase/adducin N-terminal domain-containing protein</fullName>
    </recommendedName>
</protein>
<evidence type="ECO:0000313" key="4">
    <source>
        <dbReference type="Proteomes" id="UP000013827"/>
    </source>
</evidence>
<dbReference type="Gene3D" id="3.40.225.10">
    <property type="entry name" value="Class II aldolase/adducin N-terminal domain"/>
    <property type="match status" value="1"/>
</dbReference>
<dbReference type="SMART" id="SM01007">
    <property type="entry name" value="Aldolase_II"/>
    <property type="match status" value="1"/>
</dbReference>
<dbReference type="PANTHER" id="PTHR10672:SF3">
    <property type="entry name" value="PROTEIN HU-LI TAI SHAO"/>
    <property type="match status" value="1"/>
</dbReference>
<dbReference type="Pfam" id="PF00596">
    <property type="entry name" value="Aldolase_II"/>
    <property type="match status" value="1"/>
</dbReference>
<dbReference type="InterPro" id="IPR051017">
    <property type="entry name" value="Aldolase-II_Adducin_sf"/>
</dbReference>
<reference evidence="4" key="1">
    <citation type="journal article" date="2013" name="Nature">
        <title>Pan genome of the phytoplankton Emiliania underpins its global distribution.</title>
        <authorList>
            <person name="Read B.A."/>
            <person name="Kegel J."/>
            <person name="Klute M.J."/>
            <person name="Kuo A."/>
            <person name="Lefebvre S.C."/>
            <person name="Maumus F."/>
            <person name="Mayer C."/>
            <person name="Miller J."/>
            <person name="Monier A."/>
            <person name="Salamov A."/>
            <person name="Young J."/>
            <person name="Aguilar M."/>
            <person name="Claverie J.M."/>
            <person name="Frickenhaus S."/>
            <person name="Gonzalez K."/>
            <person name="Herman E.K."/>
            <person name="Lin Y.C."/>
            <person name="Napier J."/>
            <person name="Ogata H."/>
            <person name="Sarno A.F."/>
            <person name="Shmutz J."/>
            <person name="Schroeder D."/>
            <person name="de Vargas C."/>
            <person name="Verret F."/>
            <person name="von Dassow P."/>
            <person name="Valentin K."/>
            <person name="Van de Peer Y."/>
            <person name="Wheeler G."/>
            <person name="Dacks J.B."/>
            <person name="Delwiche C.F."/>
            <person name="Dyhrman S.T."/>
            <person name="Glockner G."/>
            <person name="John U."/>
            <person name="Richards T."/>
            <person name="Worden A.Z."/>
            <person name="Zhang X."/>
            <person name="Grigoriev I.V."/>
            <person name="Allen A.E."/>
            <person name="Bidle K."/>
            <person name="Borodovsky M."/>
            <person name="Bowler C."/>
            <person name="Brownlee C."/>
            <person name="Cock J.M."/>
            <person name="Elias M."/>
            <person name="Gladyshev V.N."/>
            <person name="Groth M."/>
            <person name="Guda C."/>
            <person name="Hadaegh A."/>
            <person name="Iglesias-Rodriguez M.D."/>
            <person name="Jenkins J."/>
            <person name="Jones B.M."/>
            <person name="Lawson T."/>
            <person name="Leese F."/>
            <person name="Lindquist E."/>
            <person name="Lobanov A."/>
            <person name="Lomsadze A."/>
            <person name="Malik S.B."/>
            <person name="Marsh M.E."/>
            <person name="Mackinder L."/>
            <person name="Mock T."/>
            <person name="Mueller-Roeber B."/>
            <person name="Pagarete A."/>
            <person name="Parker M."/>
            <person name="Probert I."/>
            <person name="Quesneville H."/>
            <person name="Raines C."/>
            <person name="Rensing S.A."/>
            <person name="Riano-Pachon D.M."/>
            <person name="Richier S."/>
            <person name="Rokitta S."/>
            <person name="Shiraiwa Y."/>
            <person name="Soanes D.M."/>
            <person name="van der Giezen M."/>
            <person name="Wahlund T.M."/>
            <person name="Williams B."/>
            <person name="Wilson W."/>
            <person name="Wolfe G."/>
            <person name="Wurch L.L."/>
        </authorList>
    </citation>
    <scope>NUCLEOTIDE SEQUENCE</scope>
</reference>
<dbReference type="GO" id="GO:0051015">
    <property type="term" value="F:actin filament binding"/>
    <property type="evidence" value="ECO:0007669"/>
    <property type="project" value="TreeGrafter"/>
</dbReference>
<feature type="region of interest" description="Disordered" evidence="1">
    <location>
        <begin position="172"/>
        <end position="233"/>
    </location>
</feature>
<feature type="domain" description="Class II aldolase/adducin N-terminal" evidence="2">
    <location>
        <begin position="50"/>
        <end position="296"/>
    </location>
</feature>
<proteinExistence type="predicted"/>
<dbReference type="SUPFAM" id="SSF53639">
    <property type="entry name" value="AraD/HMP-PK domain-like"/>
    <property type="match status" value="1"/>
</dbReference>
<dbReference type="KEGG" id="ehx:EMIHUDRAFT_461189"/>
<name>A0A0D3JHI1_EMIH1</name>
<dbReference type="InterPro" id="IPR036409">
    <property type="entry name" value="Aldolase_II/adducin_N_sf"/>
</dbReference>
<dbReference type="PANTHER" id="PTHR10672">
    <property type="entry name" value="ADDUCIN"/>
    <property type="match status" value="1"/>
</dbReference>
<dbReference type="GO" id="GO:0005856">
    <property type="term" value="C:cytoskeleton"/>
    <property type="evidence" value="ECO:0007669"/>
    <property type="project" value="TreeGrafter"/>
</dbReference>
<dbReference type="Proteomes" id="UP000013827">
    <property type="component" value="Unassembled WGS sequence"/>
</dbReference>
<evidence type="ECO:0000259" key="2">
    <source>
        <dbReference type="SMART" id="SM01007"/>
    </source>
</evidence>
<dbReference type="RefSeq" id="XP_005775395.1">
    <property type="nucleotide sequence ID" value="XM_005775338.1"/>
</dbReference>
<organism evidence="3 4">
    <name type="scientific">Emiliania huxleyi (strain CCMP1516)</name>
    <dbReference type="NCBI Taxonomy" id="280463"/>
    <lineage>
        <taxon>Eukaryota</taxon>
        <taxon>Haptista</taxon>
        <taxon>Haptophyta</taxon>
        <taxon>Prymnesiophyceae</taxon>
        <taxon>Isochrysidales</taxon>
        <taxon>Noelaerhabdaceae</taxon>
        <taxon>Emiliania</taxon>
    </lineage>
</organism>
<evidence type="ECO:0000256" key="1">
    <source>
        <dbReference type="SAM" id="MobiDB-lite"/>
    </source>
</evidence>